<feature type="binding site" evidence="7">
    <location>
        <begin position="484"/>
        <end position="488"/>
    </location>
    <ligand>
        <name>ATP</name>
        <dbReference type="ChEBI" id="CHEBI:30616"/>
    </ligand>
</feature>
<dbReference type="Proteomes" id="UP001189429">
    <property type="component" value="Unassembled WGS sequence"/>
</dbReference>
<comment type="caution">
    <text evidence="12">The sequence shown here is derived from an EMBL/GenBank/DDBJ whole genome shotgun (WGS) entry which is preliminary data.</text>
</comment>
<feature type="region of interest" description="Disordered" evidence="9">
    <location>
        <begin position="152"/>
        <end position="182"/>
    </location>
</feature>
<proteinExistence type="inferred from homology"/>
<dbReference type="InterPro" id="IPR036802">
    <property type="entry name" value="ATP-guanido_PTrfase_N_sf"/>
</dbReference>
<evidence type="ECO:0000256" key="5">
    <source>
        <dbReference type="ARBA" id="ARBA00022840"/>
    </source>
</evidence>
<evidence type="ECO:0000256" key="1">
    <source>
        <dbReference type="ARBA" id="ARBA00006798"/>
    </source>
</evidence>
<evidence type="ECO:0000256" key="6">
    <source>
        <dbReference type="PROSITE-ProRule" id="PRU00842"/>
    </source>
</evidence>
<evidence type="ECO:0008006" key="14">
    <source>
        <dbReference type="Google" id="ProtNLM"/>
    </source>
</evidence>
<keyword evidence="13" id="KW-1185">Reference proteome</keyword>
<organism evidence="12 13">
    <name type="scientific">Prorocentrum cordatum</name>
    <dbReference type="NCBI Taxonomy" id="2364126"/>
    <lineage>
        <taxon>Eukaryota</taxon>
        <taxon>Sar</taxon>
        <taxon>Alveolata</taxon>
        <taxon>Dinophyceae</taxon>
        <taxon>Prorocentrales</taxon>
        <taxon>Prorocentraceae</taxon>
        <taxon>Prorocentrum</taxon>
    </lineage>
</organism>
<gene>
    <name evidence="12" type="ORF">PCOR1329_LOCUS65514</name>
</gene>
<evidence type="ECO:0000256" key="8">
    <source>
        <dbReference type="RuleBase" id="RU000505"/>
    </source>
</evidence>
<evidence type="ECO:0000256" key="9">
    <source>
        <dbReference type="SAM" id="MobiDB-lite"/>
    </source>
</evidence>
<protein>
    <recommendedName>
        <fullName evidence="14">Creatine kinase</fullName>
    </recommendedName>
</protein>
<dbReference type="Pfam" id="PF00217">
    <property type="entry name" value="ATP-gua_Ptrans"/>
    <property type="match status" value="1"/>
</dbReference>
<dbReference type="InterPro" id="IPR022414">
    <property type="entry name" value="ATP-guanido_PTrfase_cat"/>
</dbReference>
<dbReference type="InterPro" id="IPR014746">
    <property type="entry name" value="Gln_synth/guanido_kin_cat_dom"/>
</dbReference>
<dbReference type="PROSITE" id="PS51510">
    <property type="entry name" value="PHOSPHAGEN_KINASE_C"/>
    <property type="match status" value="1"/>
</dbReference>
<evidence type="ECO:0000313" key="12">
    <source>
        <dbReference type="EMBL" id="CAK0883267.1"/>
    </source>
</evidence>
<accession>A0ABN9WAH9</accession>
<evidence type="ECO:0000256" key="4">
    <source>
        <dbReference type="ARBA" id="ARBA00022777"/>
    </source>
</evidence>
<sequence length="667" mass="71005">MDLRVEAAEGCSMPSGCLVGVRIGDTLKQGRYEPQRCYHFPQVDRRRNAKIDIYQHIGTCTVTADPDVRSNHDVAVTSKDPSCQGVRLRVSVQSQADDSSKKQREARVKALKSQAGDYLTKHNLEERLSEVVKALLKEQPADPTEFLCNALRSGDATPPAPVAPVAPPPEQRSAPEPADVERAAGGLGDRLPADGSACLPDLSGHHSVLATVLRSDPSVCSRLQSVRSAAGVTLAQCMRPGIDHKGHPLVRTVGLAAGDESCFRVFGDVFEPVIHQLHASFARGSRHAADLDSAGVSDLPLDASGSRVVSVQVQGSRSLSGGLRMPPAASLEELCEAERLLSRALVVGGGLQGAYHPLRGSGSWVPQPGGTSESDEQELRASGFLFEEPDSAIMLSAGYGHCWPHGRGVFVGRERDFFVWVNEADHLKIISRQSGGGLKQAFERFVSVERSVGASLKASGSGYACDSRFGFLNSCPSNIGTALHVSATLRIPLLSAHGKQLKARCMGLRLQARQLGQLWELSNHTRLGCSEAAQVNTLIDGCRELTALEARLEAGEDPSVVLGEGPPPKAEAAPPQAVDRIADLREQLADVLIKASVDGELNKVLRDIKMDADPPSAPPPTAAPSPAQLPVAFSGTPLQRPAMLLSSVSQCGPSFHSMGMRPAMLFI</sequence>
<keyword evidence="5 7" id="KW-0067">ATP-binding</keyword>
<feature type="domain" description="Phosphagen kinase C-terminal" evidence="11">
    <location>
        <begin position="307"/>
        <end position="552"/>
    </location>
</feature>
<dbReference type="SUPFAM" id="SSF48034">
    <property type="entry name" value="Guanido kinase N-terminal domain"/>
    <property type="match status" value="1"/>
</dbReference>
<dbReference type="PANTHER" id="PTHR11547">
    <property type="entry name" value="ARGININE OR CREATINE KINASE"/>
    <property type="match status" value="1"/>
</dbReference>
<evidence type="ECO:0000256" key="3">
    <source>
        <dbReference type="ARBA" id="ARBA00022741"/>
    </source>
</evidence>
<reference evidence="12" key="1">
    <citation type="submission" date="2023-10" db="EMBL/GenBank/DDBJ databases">
        <authorList>
            <person name="Chen Y."/>
            <person name="Shah S."/>
            <person name="Dougan E. K."/>
            <person name="Thang M."/>
            <person name="Chan C."/>
        </authorList>
    </citation>
    <scope>NUCLEOTIDE SEQUENCE [LARGE SCALE GENOMIC DNA]</scope>
</reference>
<keyword evidence="4 7" id="KW-0418">Kinase</keyword>
<dbReference type="PROSITE" id="PS00112">
    <property type="entry name" value="PHOSPHAGEN_KINASE"/>
    <property type="match status" value="1"/>
</dbReference>
<dbReference type="PROSITE" id="PS51509">
    <property type="entry name" value="PHOSPHAGEN_KINASE_N"/>
    <property type="match status" value="1"/>
</dbReference>
<dbReference type="Gene3D" id="1.10.135.10">
    <property type="entry name" value="ATP:guanido phosphotransferase, N-terminal domain"/>
    <property type="match status" value="1"/>
</dbReference>
<dbReference type="Pfam" id="PF02807">
    <property type="entry name" value="ATP-gua_PtransN"/>
    <property type="match status" value="1"/>
</dbReference>
<dbReference type="InterPro" id="IPR000749">
    <property type="entry name" value="ATP-guanido_PTrfase"/>
</dbReference>
<keyword evidence="2 7" id="KW-0808">Transferase</keyword>
<evidence type="ECO:0000313" key="13">
    <source>
        <dbReference type="Proteomes" id="UP001189429"/>
    </source>
</evidence>
<dbReference type="Gene3D" id="3.30.590.10">
    <property type="entry name" value="Glutamine synthetase/guanido kinase, catalytic domain"/>
    <property type="match status" value="1"/>
</dbReference>
<dbReference type="EMBL" id="CAUYUJ010018393">
    <property type="protein sequence ID" value="CAK0883267.1"/>
    <property type="molecule type" value="Genomic_DNA"/>
</dbReference>
<keyword evidence="3 7" id="KW-0547">Nucleotide-binding</keyword>
<dbReference type="PANTHER" id="PTHR11547:SF38">
    <property type="entry name" value="ARGININE KINASE 1-RELATED"/>
    <property type="match status" value="1"/>
</dbReference>
<comment type="caution">
    <text evidence="7">Lacks conserved residue(s) required for the propagation of feature annotation.</text>
</comment>
<feature type="compositionally biased region" description="Pro residues" evidence="9">
    <location>
        <begin position="158"/>
        <end position="170"/>
    </location>
</feature>
<evidence type="ECO:0000256" key="7">
    <source>
        <dbReference type="PROSITE-ProRule" id="PRU00843"/>
    </source>
</evidence>
<feature type="domain" description="Phosphagen kinase N-terminal" evidence="10">
    <location>
        <begin position="190"/>
        <end position="279"/>
    </location>
</feature>
<comment type="similarity">
    <text evidence="1 6 8">Belongs to the ATP:guanido phosphotransferase family.</text>
</comment>
<feature type="binding site" evidence="7">
    <location>
        <begin position="310"/>
        <end position="314"/>
    </location>
    <ligand>
        <name>ATP</name>
        <dbReference type="ChEBI" id="CHEBI:30616"/>
    </ligand>
</feature>
<dbReference type="InterPro" id="IPR022413">
    <property type="entry name" value="ATP-guanido_PTrfase_N"/>
</dbReference>
<name>A0ABN9WAH9_9DINO</name>
<dbReference type="InterPro" id="IPR022415">
    <property type="entry name" value="ATP-guanido_PTrfase_AS"/>
</dbReference>
<evidence type="ECO:0000259" key="10">
    <source>
        <dbReference type="PROSITE" id="PS51509"/>
    </source>
</evidence>
<dbReference type="SUPFAM" id="SSF55931">
    <property type="entry name" value="Glutamine synthetase/guanido kinase"/>
    <property type="match status" value="1"/>
</dbReference>
<evidence type="ECO:0000256" key="2">
    <source>
        <dbReference type="ARBA" id="ARBA00022679"/>
    </source>
</evidence>
<evidence type="ECO:0000259" key="11">
    <source>
        <dbReference type="PROSITE" id="PS51510"/>
    </source>
</evidence>
<feature type="binding site" evidence="7">
    <location>
        <begin position="511"/>
        <end position="516"/>
    </location>
    <ligand>
        <name>ATP</name>
        <dbReference type="ChEBI" id="CHEBI:30616"/>
    </ligand>
</feature>